<name>A0A931H2B0_9BURK</name>
<dbReference type="CDD" id="cd00207">
    <property type="entry name" value="fer2"/>
    <property type="match status" value="1"/>
</dbReference>
<evidence type="ECO:0000259" key="7">
    <source>
        <dbReference type="PROSITE" id="PS51085"/>
    </source>
</evidence>
<dbReference type="GO" id="GO:0051537">
    <property type="term" value="F:2 iron, 2 sulfur cluster binding"/>
    <property type="evidence" value="ECO:0007669"/>
    <property type="project" value="UniProtKB-KW"/>
</dbReference>
<evidence type="ECO:0000256" key="5">
    <source>
        <dbReference type="ARBA" id="ARBA00023014"/>
    </source>
</evidence>
<reference evidence="8" key="1">
    <citation type="submission" date="2020-11" db="EMBL/GenBank/DDBJ databases">
        <title>Bacterial whole genome sequence for Caenimonas sp. DR4.4.</title>
        <authorList>
            <person name="Le V."/>
            <person name="Ko S.-R."/>
            <person name="Ahn C.-Y."/>
            <person name="Oh H.-M."/>
        </authorList>
    </citation>
    <scope>NUCLEOTIDE SEQUENCE</scope>
    <source>
        <strain evidence="8">DR4.4</strain>
    </source>
</reference>
<feature type="domain" description="2Fe-2S ferredoxin-type" evidence="7">
    <location>
        <begin position="2"/>
        <end position="108"/>
    </location>
</feature>
<dbReference type="PRINTS" id="PR00355">
    <property type="entry name" value="ADRENODOXIN"/>
</dbReference>
<dbReference type="PANTHER" id="PTHR23426">
    <property type="entry name" value="FERREDOXIN/ADRENODOXIN"/>
    <property type="match status" value="1"/>
</dbReference>
<gene>
    <name evidence="8" type="ORF">I5803_04245</name>
</gene>
<dbReference type="GO" id="GO:0140647">
    <property type="term" value="P:P450-containing electron transport chain"/>
    <property type="evidence" value="ECO:0007669"/>
    <property type="project" value="InterPro"/>
</dbReference>
<dbReference type="Pfam" id="PF00111">
    <property type="entry name" value="Fer2"/>
    <property type="match status" value="1"/>
</dbReference>
<dbReference type="GO" id="GO:0009055">
    <property type="term" value="F:electron transfer activity"/>
    <property type="evidence" value="ECO:0007669"/>
    <property type="project" value="TreeGrafter"/>
</dbReference>
<organism evidence="8 9">
    <name type="scientific">Caenimonas aquaedulcis</name>
    <dbReference type="NCBI Taxonomy" id="2793270"/>
    <lineage>
        <taxon>Bacteria</taxon>
        <taxon>Pseudomonadati</taxon>
        <taxon>Pseudomonadota</taxon>
        <taxon>Betaproteobacteria</taxon>
        <taxon>Burkholderiales</taxon>
        <taxon>Comamonadaceae</taxon>
        <taxon>Caenimonas</taxon>
    </lineage>
</organism>
<accession>A0A931H2B0</accession>
<evidence type="ECO:0000256" key="1">
    <source>
        <dbReference type="ARBA" id="ARBA00010914"/>
    </source>
</evidence>
<keyword evidence="2" id="KW-0001">2Fe-2S</keyword>
<dbReference type="InterPro" id="IPR036010">
    <property type="entry name" value="2Fe-2S_ferredoxin-like_sf"/>
</dbReference>
<evidence type="ECO:0000256" key="2">
    <source>
        <dbReference type="ARBA" id="ARBA00022714"/>
    </source>
</evidence>
<evidence type="ECO:0000313" key="8">
    <source>
        <dbReference type="EMBL" id="MBG9387218.1"/>
    </source>
</evidence>
<evidence type="ECO:0000256" key="6">
    <source>
        <dbReference type="ARBA" id="ARBA00034078"/>
    </source>
</evidence>
<evidence type="ECO:0000313" key="9">
    <source>
        <dbReference type="Proteomes" id="UP000651050"/>
    </source>
</evidence>
<dbReference type="SUPFAM" id="SSF54292">
    <property type="entry name" value="2Fe-2S ferredoxin-like"/>
    <property type="match status" value="1"/>
</dbReference>
<evidence type="ECO:0000256" key="4">
    <source>
        <dbReference type="ARBA" id="ARBA00023004"/>
    </source>
</evidence>
<dbReference type="InterPro" id="IPR001041">
    <property type="entry name" value="2Fe-2S_ferredoxin-type"/>
</dbReference>
<dbReference type="Proteomes" id="UP000651050">
    <property type="component" value="Unassembled WGS sequence"/>
</dbReference>
<dbReference type="GO" id="GO:0005829">
    <property type="term" value="C:cytosol"/>
    <property type="evidence" value="ECO:0007669"/>
    <property type="project" value="TreeGrafter"/>
</dbReference>
<comment type="caution">
    <text evidence="8">The sequence shown here is derived from an EMBL/GenBank/DDBJ whole genome shotgun (WGS) entry which is preliminary data.</text>
</comment>
<keyword evidence="5" id="KW-0411">Iron-sulfur</keyword>
<dbReference type="GO" id="GO:0046872">
    <property type="term" value="F:metal ion binding"/>
    <property type="evidence" value="ECO:0007669"/>
    <property type="project" value="UniProtKB-KW"/>
</dbReference>
<dbReference type="EMBL" id="JADWYS010000001">
    <property type="protein sequence ID" value="MBG9387218.1"/>
    <property type="molecule type" value="Genomic_DNA"/>
</dbReference>
<proteinExistence type="inferred from homology"/>
<comment type="similarity">
    <text evidence="1">Belongs to the adrenodoxin/putidaredoxin family.</text>
</comment>
<keyword evidence="3" id="KW-0479">Metal-binding</keyword>
<dbReference type="Gene3D" id="3.10.20.30">
    <property type="match status" value="1"/>
</dbReference>
<dbReference type="PANTHER" id="PTHR23426:SF65">
    <property type="entry name" value="FERREDOXIN-2, MITOCHONDRIAL"/>
    <property type="match status" value="1"/>
</dbReference>
<sequence>MITVYFATADQPAKPQPVQCATERSLMKAALAGGIDGIAADCGGMMTCGTCHVFVREPFASRLPAPGEDENAMLGYTAEPRRANSRLACQIALDDSLDGLTVDLPRTQY</sequence>
<keyword evidence="4" id="KW-0408">Iron</keyword>
<protein>
    <submittedName>
        <fullName evidence="8">(2Fe-2S)-binding protein</fullName>
    </submittedName>
</protein>
<dbReference type="InterPro" id="IPR001055">
    <property type="entry name" value="Adrenodoxin-like"/>
</dbReference>
<evidence type="ECO:0000256" key="3">
    <source>
        <dbReference type="ARBA" id="ARBA00022723"/>
    </source>
</evidence>
<dbReference type="InterPro" id="IPR012675">
    <property type="entry name" value="Beta-grasp_dom_sf"/>
</dbReference>
<dbReference type="AlphaFoldDB" id="A0A931H2B0"/>
<comment type="cofactor">
    <cofactor evidence="6">
        <name>[2Fe-2S] cluster</name>
        <dbReference type="ChEBI" id="CHEBI:190135"/>
    </cofactor>
</comment>
<dbReference type="PROSITE" id="PS51085">
    <property type="entry name" value="2FE2S_FER_2"/>
    <property type="match status" value="1"/>
</dbReference>
<keyword evidence="9" id="KW-1185">Reference proteome</keyword>
<dbReference type="RefSeq" id="WP_196985158.1">
    <property type="nucleotide sequence ID" value="NZ_JADWYS010000001.1"/>
</dbReference>